<dbReference type="GO" id="GO:0022904">
    <property type="term" value="P:respiratory electron transport chain"/>
    <property type="evidence" value="ECO:0007669"/>
    <property type="project" value="InterPro"/>
</dbReference>
<evidence type="ECO:0000256" key="3">
    <source>
        <dbReference type="ARBA" id="ARBA00022475"/>
    </source>
</evidence>
<evidence type="ECO:0000256" key="7">
    <source>
        <dbReference type="ARBA" id="ARBA00022982"/>
    </source>
</evidence>
<keyword evidence="10 12" id="KW-0472">Membrane</keyword>
<dbReference type="GO" id="GO:0005886">
    <property type="term" value="C:plasma membrane"/>
    <property type="evidence" value="ECO:0007669"/>
    <property type="project" value="UniProtKB-SubCell"/>
</dbReference>
<comment type="similarity">
    <text evidence="11">Belongs to the cytochrome b561 family.</text>
</comment>
<protein>
    <submittedName>
        <fullName evidence="14">Cytochrome B561</fullName>
    </submittedName>
</protein>
<dbReference type="PANTHER" id="PTHR30529">
    <property type="entry name" value="CYTOCHROME B561"/>
    <property type="match status" value="1"/>
</dbReference>
<keyword evidence="15" id="KW-1185">Reference proteome</keyword>
<dbReference type="GO" id="GO:0020037">
    <property type="term" value="F:heme binding"/>
    <property type="evidence" value="ECO:0007669"/>
    <property type="project" value="TreeGrafter"/>
</dbReference>
<feature type="domain" description="Cytochrome b561 bacterial/Ni-hydrogenase" evidence="13">
    <location>
        <begin position="13"/>
        <end position="180"/>
    </location>
</feature>
<sequence length="195" mass="20570">MPQETIAEPAAARFALPAQILHWAMAALILVMLGLGAWLVGSLGDYPAVLAWHKAVGFAVLVLAVLRVGNRIWHKPPPAPGSVVGPERVAMALSEAAMYALFLAQPIAGWALVSASGIPVEFAGARLPAIAPTDIHLYGLLRVTHSALAYALLVCVVAHVGAVLVHTVGLRDRLLSRMLPARRKVSSDTRFLGTG</sequence>
<feature type="transmembrane region" description="Helical" evidence="12">
    <location>
        <begin position="147"/>
        <end position="170"/>
    </location>
</feature>
<evidence type="ECO:0000259" key="13">
    <source>
        <dbReference type="Pfam" id="PF01292"/>
    </source>
</evidence>
<dbReference type="AlphaFoldDB" id="D6ZBP3"/>
<comment type="subcellular location">
    <subcellularLocation>
        <location evidence="1">Cell membrane</location>
        <topology evidence="1">Multi-pass membrane protein</topology>
    </subcellularLocation>
</comment>
<evidence type="ECO:0000256" key="9">
    <source>
        <dbReference type="ARBA" id="ARBA00023004"/>
    </source>
</evidence>
<accession>D6ZBP3</accession>
<evidence type="ECO:0000256" key="10">
    <source>
        <dbReference type="ARBA" id="ARBA00023136"/>
    </source>
</evidence>
<dbReference type="Pfam" id="PF01292">
    <property type="entry name" value="Ni_hydr_CYTB"/>
    <property type="match status" value="1"/>
</dbReference>
<dbReference type="STRING" id="640132.Srot_2558"/>
<keyword evidence="2" id="KW-0813">Transport</keyword>
<dbReference type="Proteomes" id="UP000002247">
    <property type="component" value="Chromosome"/>
</dbReference>
<keyword evidence="4" id="KW-0349">Heme</keyword>
<dbReference type="eggNOG" id="COG3038">
    <property type="taxonomic scope" value="Bacteria"/>
</dbReference>
<dbReference type="KEGG" id="srt:Srot_2558"/>
<name>D6ZBP3_SEGRD</name>
<evidence type="ECO:0000256" key="5">
    <source>
        <dbReference type="ARBA" id="ARBA00022692"/>
    </source>
</evidence>
<evidence type="ECO:0000256" key="12">
    <source>
        <dbReference type="SAM" id="Phobius"/>
    </source>
</evidence>
<reference evidence="14 15" key="1">
    <citation type="journal article" date="2010" name="Stand. Genomic Sci.">
        <title>Complete genome sequence of Segniliparus rotundus type strain (CDC 1076).</title>
        <authorList>
            <person name="Sikorski J."/>
            <person name="Lapidus A."/>
            <person name="Copeland A."/>
            <person name="Misra M."/>
            <person name="Glavina Del Rio T."/>
            <person name="Nolan M."/>
            <person name="Lucas S."/>
            <person name="Chen F."/>
            <person name="Tice H."/>
            <person name="Cheng J.F."/>
            <person name="Jando M."/>
            <person name="Schneider S."/>
            <person name="Bruce D."/>
            <person name="Goodwin L."/>
            <person name="Pitluck S."/>
            <person name="Liolios K."/>
            <person name="Mikhailova N."/>
            <person name="Pati A."/>
            <person name="Ivanova N."/>
            <person name="Mavromatis K."/>
            <person name="Chen A."/>
            <person name="Palaniappan K."/>
            <person name="Chertkov O."/>
            <person name="Land M."/>
            <person name="Hauser L."/>
            <person name="Chang Y.J."/>
            <person name="Jeffries C.D."/>
            <person name="Brettin T."/>
            <person name="Detter J.C."/>
            <person name="Han C."/>
            <person name="Rohde M."/>
            <person name="Goker M."/>
            <person name="Bristow J."/>
            <person name="Eisen J.A."/>
            <person name="Markowitz V."/>
            <person name="Hugenholtz P."/>
            <person name="Kyrpides N.C."/>
            <person name="Klenk H.P."/>
        </authorList>
    </citation>
    <scope>NUCLEOTIDE SEQUENCE [LARGE SCALE GENOMIC DNA]</scope>
    <source>
        <strain evidence="15">ATCC BAA-972 / CDC 1076 / CIP 108378 / DSM 44985 / JCM 13578</strain>
    </source>
</reference>
<evidence type="ECO:0000256" key="8">
    <source>
        <dbReference type="ARBA" id="ARBA00022989"/>
    </source>
</evidence>
<dbReference type="InterPro" id="IPR011577">
    <property type="entry name" value="Cyt_b561_bac/Ni-Hgenase"/>
</dbReference>
<evidence type="ECO:0000313" key="14">
    <source>
        <dbReference type="EMBL" id="ADG98995.1"/>
    </source>
</evidence>
<feature type="transmembrane region" description="Helical" evidence="12">
    <location>
        <begin position="20"/>
        <end position="40"/>
    </location>
</feature>
<keyword evidence="7" id="KW-0249">Electron transport</keyword>
<feature type="transmembrane region" description="Helical" evidence="12">
    <location>
        <begin position="96"/>
        <end position="118"/>
    </location>
</feature>
<dbReference type="SUPFAM" id="SSF81342">
    <property type="entry name" value="Transmembrane di-heme cytochromes"/>
    <property type="match status" value="1"/>
</dbReference>
<dbReference type="OrthoDB" id="8589936at2"/>
<keyword evidence="9" id="KW-0408">Iron</keyword>
<dbReference type="InterPro" id="IPR052168">
    <property type="entry name" value="Cytochrome_b561_oxidase"/>
</dbReference>
<evidence type="ECO:0000313" key="15">
    <source>
        <dbReference type="Proteomes" id="UP000002247"/>
    </source>
</evidence>
<evidence type="ECO:0000256" key="6">
    <source>
        <dbReference type="ARBA" id="ARBA00022723"/>
    </source>
</evidence>
<dbReference type="EMBL" id="CP001958">
    <property type="protein sequence ID" value="ADG98995.1"/>
    <property type="molecule type" value="Genomic_DNA"/>
</dbReference>
<evidence type="ECO:0000256" key="11">
    <source>
        <dbReference type="ARBA" id="ARBA00037975"/>
    </source>
</evidence>
<gene>
    <name evidence="14" type="ordered locus">Srot_2558</name>
</gene>
<dbReference type="HOGENOM" id="CLU_095321_4_2_11"/>
<dbReference type="GO" id="GO:0009055">
    <property type="term" value="F:electron transfer activity"/>
    <property type="evidence" value="ECO:0007669"/>
    <property type="project" value="InterPro"/>
</dbReference>
<dbReference type="RefSeq" id="WP_013139444.1">
    <property type="nucleotide sequence ID" value="NC_014168.1"/>
</dbReference>
<dbReference type="GO" id="GO:0046872">
    <property type="term" value="F:metal ion binding"/>
    <property type="evidence" value="ECO:0007669"/>
    <property type="project" value="UniProtKB-KW"/>
</dbReference>
<evidence type="ECO:0000256" key="2">
    <source>
        <dbReference type="ARBA" id="ARBA00022448"/>
    </source>
</evidence>
<keyword evidence="6" id="KW-0479">Metal-binding</keyword>
<evidence type="ECO:0000256" key="1">
    <source>
        <dbReference type="ARBA" id="ARBA00004651"/>
    </source>
</evidence>
<keyword evidence="3" id="KW-1003">Cell membrane</keyword>
<organism evidence="14 15">
    <name type="scientific">Segniliparus rotundus (strain ATCC BAA-972 / CDC 1076 / CIP 108378 / DSM 44985 / JCM 13578)</name>
    <dbReference type="NCBI Taxonomy" id="640132"/>
    <lineage>
        <taxon>Bacteria</taxon>
        <taxon>Bacillati</taxon>
        <taxon>Actinomycetota</taxon>
        <taxon>Actinomycetes</taxon>
        <taxon>Mycobacteriales</taxon>
        <taxon>Segniliparaceae</taxon>
        <taxon>Segniliparus</taxon>
    </lineage>
</organism>
<keyword evidence="8 12" id="KW-1133">Transmembrane helix</keyword>
<dbReference type="Gene3D" id="1.20.950.20">
    <property type="entry name" value="Transmembrane di-heme cytochromes, Chain C"/>
    <property type="match status" value="1"/>
</dbReference>
<dbReference type="InterPro" id="IPR016174">
    <property type="entry name" value="Di-haem_cyt_TM"/>
</dbReference>
<proteinExistence type="inferred from homology"/>
<feature type="transmembrane region" description="Helical" evidence="12">
    <location>
        <begin position="46"/>
        <end position="66"/>
    </location>
</feature>
<dbReference type="PANTHER" id="PTHR30529:SF6">
    <property type="entry name" value="BLL0291 PROTEIN"/>
    <property type="match status" value="1"/>
</dbReference>
<evidence type="ECO:0000256" key="4">
    <source>
        <dbReference type="ARBA" id="ARBA00022617"/>
    </source>
</evidence>
<keyword evidence="5 12" id="KW-0812">Transmembrane</keyword>